<dbReference type="EMBL" id="WNJL01000040">
    <property type="protein sequence ID" value="NDU43683.1"/>
    <property type="molecule type" value="Genomic_DNA"/>
</dbReference>
<evidence type="ECO:0000313" key="1">
    <source>
        <dbReference type="EMBL" id="NDU43683.1"/>
    </source>
</evidence>
<comment type="caution">
    <text evidence="1">The sequence shown here is derived from an EMBL/GenBank/DDBJ whole genome shotgun (WGS) entry which is preliminary data.</text>
</comment>
<name>A0A845UA03_9PROT</name>
<dbReference type="AlphaFoldDB" id="A0A845UA03"/>
<gene>
    <name evidence="1" type="ORF">GL267_13945</name>
</gene>
<accession>A0A845UA03</accession>
<protein>
    <submittedName>
        <fullName evidence="1">Uncharacterized protein</fullName>
    </submittedName>
</protein>
<proteinExistence type="predicted"/>
<organism evidence="1">
    <name type="scientific">Acidithiobacillus ferrianus</name>
    <dbReference type="NCBI Taxonomy" id="2678518"/>
    <lineage>
        <taxon>Bacteria</taxon>
        <taxon>Pseudomonadati</taxon>
        <taxon>Pseudomonadota</taxon>
        <taxon>Acidithiobacillia</taxon>
        <taxon>Acidithiobacillales</taxon>
        <taxon>Acidithiobacillaceae</taxon>
        <taxon>Acidithiobacillus</taxon>
    </lineage>
</organism>
<dbReference type="RefSeq" id="WP_163098985.1">
    <property type="nucleotide sequence ID" value="NZ_CP127523.1"/>
</dbReference>
<reference evidence="1" key="1">
    <citation type="submission" date="2019-11" db="EMBL/GenBank/DDBJ databases">
        <title>Acidithiobacillus ferrianus sp. nov.: a facultatively anaerobic and extremely acidophilic chemolithoautotroph.</title>
        <authorList>
            <person name="Norris P.R."/>
            <person name="Falagan C."/>
            <person name="Moya-Beltran A."/>
            <person name="Castro M."/>
            <person name="Quatrini R."/>
            <person name="Johnson D.B."/>
        </authorList>
    </citation>
    <scope>NUCLEOTIDE SEQUENCE [LARGE SCALE GENOMIC DNA]</scope>
    <source>
        <strain evidence="1">MG</strain>
    </source>
</reference>
<sequence length="99" mass="10561">MDIQPSATPAASTFASPVCHAGDTYAPDTAKPYQHRQMALSDCSVEKLPLENGMRLKIPHKEKEEAFHFLTGPAGLFGPFSLLSTPALPPSAIDVGGWP</sequence>